<dbReference type="EnsemblMetazoa" id="CPIJ010723-RA">
    <property type="protein sequence ID" value="CPIJ010723-PA"/>
    <property type="gene ID" value="CPIJ010723"/>
</dbReference>
<reference evidence="6" key="2">
    <citation type="submission" date="2021-02" db="UniProtKB">
        <authorList>
            <consortium name="EnsemblMetazoa"/>
        </authorList>
    </citation>
    <scope>IDENTIFICATION</scope>
    <source>
        <strain evidence="6">JHB</strain>
    </source>
</reference>
<comment type="subcellular location">
    <subcellularLocation>
        <location evidence="1">Secreted</location>
    </subcellularLocation>
</comment>
<dbReference type="Proteomes" id="UP000002320">
    <property type="component" value="Unassembled WGS sequence"/>
</dbReference>
<dbReference type="CDD" id="cd23992">
    <property type="entry name" value="PBP_GOBP"/>
    <property type="match status" value="1"/>
</dbReference>
<evidence type="ECO:0000313" key="5">
    <source>
        <dbReference type="EMBL" id="EDS34724.1"/>
    </source>
</evidence>
<sequence length="121" mass="14126">MKFPVALGLFVAVVTADMELTPDERNCQMRQRASDKDVEMFHTMQRPVERTTKCYYDCMMQVMGYSNGKRFIRDRFEDFYLSAAKNDDQRRTIRHLADKCDGTEHDDACELAADIVACIRR</sequence>
<evidence type="ECO:0000256" key="1">
    <source>
        <dbReference type="ARBA" id="ARBA00004613"/>
    </source>
</evidence>
<organism>
    <name type="scientific">Culex quinquefasciatus</name>
    <name type="common">Southern house mosquito</name>
    <name type="synonym">Culex pungens</name>
    <dbReference type="NCBI Taxonomy" id="7176"/>
    <lineage>
        <taxon>Eukaryota</taxon>
        <taxon>Metazoa</taxon>
        <taxon>Ecdysozoa</taxon>
        <taxon>Arthropoda</taxon>
        <taxon>Hexapoda</taxon>
        <taxon>Insecta</taxon>
        <taxon>Pterygota</taxon>
        <taxon>Neoptera</taxon>
        <taxon>Endopterygota</taxon>
        <taxon>Diptera</taxon>
        <taxon>Nematocera</taxon>
        <taxon>Culicoidea</taxon>
        <taxon>Culicidae</taxon>
        <taxon>Culicinae</taxon>
        <taxon>Culicini</taxon>
        <taxon>Culex</taxon>
        <taxon>Culex</taxon>
    </lineage>
</organism>
<proteinExistence type="inferred from homology"/>
<comment type="similarity">
    <text evidence="2">Belongs to the PBP/GOBP family.</text>
</comment>
<dbReference type="Gene3D" id="1.10.238.20">
    <property type="entry name" value="Pheromone/general odorant binding protein domain"/>
    <property type="match status" value="1"/>
</dbReference>
<dbReference type="HOGENOM" id="CLU_148261_1_1_1"/>
<dbReference type="GO" id="GO:0005549">
    <property type="term" value="F:odorant binding"/>
    <property type="evidence" value="ECO:0007669"/>
    <property type="project" value="InterPro"/>
</dbReference>
<dbReference type="KEGG" id="cqu:CpipJ_CPIJ010723"/>
<evidence type="ECO:0000256" key="3">
    <source>
        <dbReference type="ARBA" id="ARBA00022525"/>
    </source>
</evidence>
<keyword evidence="3" id="KW-0964">Secreted</keyword>
<evidence type="ECO:0000313" key="7">
    <source>
        <dbReference type="Proteomes" id="UP000002320"/>
    </source>
</evidence>
<dbReference type="OrthoDB" id="6595846at2759"/>
<gene>
    <name evidence="6" type="primary">6043192</name>
    <name evidence="5" type="ORF">CpipJ_CPIJ010723</name>
</gene>
<evidence type="ECO:0000313" key="6">
    <source>
        <dbReference type="EnsemblMetazoa" id="CPIJ010723-PA"/>
    </source>
</evidence>
<dbReference type="SUPFAM" id="SSF47565">
    <property type="entry name" value="Insect pheromone/odorant-binding proteins"/>
    <property type="match status" value="1"/>
</dbReference>
<accession>B0WU10</accession>
<reference evidence="5" key="1">
    <citation type="submission" date="2007-03" db="EMBL/GenBank/DDBJ databases">
        <title>Annotation of Culex pipiens quinquefasciatus.</title>
        <authorList>
            <consortium name="The Broad Institute Genome Sequencing Platform"/>
            <person name="Atkinson P.W."/>
            <person name="Hemingway J."/>
            <person name="Christensen B.M."/>
            <person name="Higgs S."/>
            <person name="Kodira C."/>
            <person name="Hannick L."/>
            <person name="Megy K."/>
            <person name="O'Leary S."/>
            <person name="Pearson M."/>
            <person name="Haas B.J."/>
            <person name="Mauceli E."/>
            <person name="Wortman J.R."/>
            <person name="Lee N.H."/>
            <person name="Guigo R."/>
            <person name="Stanke M."/>
            <person name="Alvarado L."/>
            <person name="Amedeo P."/>
            <person name="Antoine C.H."/>
            <person name="Arensburger P."/>
            <person name="Bidwell S.L."/>
            <person name="Crawford M."/>
            <person name="Camaro F."/>
            <person name="Devon K."/>
            <person name="Engels R."/>
            <person name="Hammond M."/>
            <person name="Howarth C."/>
            <person name="Koehrsen M."/>
            <person name="Lawson D."/>
            <person name="Montgomery P."/>
            <person name="Nene V."/>
            <person name="Nusbaum C."/>
            <person name="Puiu D."/>
            <person name="Romero-Severson J."/>
            <person name="Severson D.W."/>
            <person name="Shumway M."/>
            <person name="Sisk P."/>
            <person name="Stolte C."/>
            <person name="Zeng Q."/>
            <person name="Eisenstadt E."/>
            <person name="Fraser-Liggett C."/>
            <person name="Strausberg R."/>
            <person name="Galagan J."/>
            <person name="Birren B."/>
            <person name="Collins F.H."/>
        </authorList>
    </citation>
    <scope>NUCLEOTIDE SEQUENCE [LARGE SCALE GENOMIC DNA]</scope>
    <source>
        <strain evidence="5">JHB</strain>
    </source>
</reference>
<feature type="signal peptide" evidence="4">
    <location>
        <begin position="1"/>
        <end position="16"/>
    </location>
</feature>
<evidence type="ECO:0000256" key="4">
    <source>
        <dbReference type="SAM" id="SignalP"/>
    </source>
</evidence>
<dbReference type="AlphaFoldDB" id="B0WU10"/>
<dbReference type="GO" id="GO:0005576">
    <property type="term" value="C:extracellular region"/>
    <property type="evidence" value="ECO:0007669"/>
    <property type="project" value="UniProtKB-SubCell"/>
</dbReference>
<keyword evidence="7" id="KW-1185">Reference proteome</keyword>
<protein>
    <submittedName>
        <fullName evidence="5">Predicted protein</fullName>
    </submittedName>
</protein>
<evidence type="ECO:0000256" key="2">
    <source>
        <dbReference type="ARBA" id="ARBA00008098"/>
    </source>
</evidence>
<feature type="chain" id="PRO_5011408727" evidence="4">
    <location>
        <begin position="17"/>
        <end position="121"/>
    </location>
</feature>
<dbReference type="InterPro" id="IPR006170">
    <property type="entry name" value="PBP/GOBP"/>
</dbReference>
<dbReference type="Pfam" id="PF01395">
    <property type="entry name" value="PBP_GOBP"/>
    <property type="match status" value="1"/>
</dbReference>
<dbReference type="VEuPathDB" id="VectorBase:CQUJHB008770"/>
<name>B0WU10_CULQU</name>
<dbReference type="InParanoid" id="B0WU10"/>
<dbReference type="VEuPathDB" id="VectorBase:CPIJ010723"/>
<dbReference type="EMBL" id="DS232098">
    <property type="protein sequence ID" value="EDS34724.1"/>
    <property type="molecule type" value="Genomic_DNA"/>
</dbReference>
<keyword evidence="4" id="KW-0732">Signal</keyword>
<dbReference type="InterPro" id="IPR036728">
    <property type="entry name" value="PBP_GOBP_sf"/>
</dbReference>
<dbReference type="FunCoup" id="B0WU10">
    <property type="interactions" value="26"/>
</dbReference>